<feature type="compositionally biased region" description="Basic and acidic residues" evidence="1">
    <location>
        <begin position="36"/>
        <end position="48"/>
    </location>
</feature>
<accession>B0DZ30</accession>
<feature type="region of interest" description="Disordered" evidence="1">
    <location>
        <begin position="34"/>
        <end position="65"/>
    </location>
</feature>
<gene>
    <name evidence="2" type="ORF">LACBIDRAFT_314713</name>
</gene>
<organism evidence="3">
    <name type="scientific">Laccaria bicolor (strain S238N-H82 / ATCC MYA-4686)</name>
    <name type="common">Bicoloured deceiver</name>
    <name type="synonym">Laccaria laccata var. bicolor</name>
    <dbReference type="NCBI Taxonomy" id="486041"/>
    <lineage>
        <taxon>Eukaryota</taxon>
        <taxon>Fungi</taxon>
        <taxon>Dikarya</taxon>
        <taxon>Basidiomycota</taxon>
        <taxon>Agaricomycotina</taxon>
        <taxon>Agaricomycetes</taxon>
        <taxon>Agaricomycetidae</taxon>
        <taxon>Agaricales</taxon>
        <taxon>Agaricineae</taxon>
        <taxon>Hydnangiaceae</taxon>
        <taxon>Laccaria</taxon>
    </lineage>
</organism>
<dbReference type="Proteomes" id="UP000001194">
    <property type="component" value="Unassembled WGS sequence"/>
</dbReference>
<name>B0DZ30_LACBS</name>
<reference evidence="2 3" key="1">
    <citation type="journal article" date="2008" name="Nature">
        <title>The genome of Laccaria bicolor provides insights into mycorrhizal symbiosis.</title>
        <authorList>
            <person name="Martin F."/>
            <person name="Aerts A."/>
            <person name="Ahren D."/>
            <person name="Brun A."/>
            <person name="Danchin E.G.J."/>
            <person name="Duchaussoy F."/>
            <person name="Gibon J."/>
            <person name="Kohler A."/>
            <person name="Lindquist E."/>
            <person name="Pereda V."/>
            <person name="Salamov A."/>
            <person name="Shapiro H.J."/>
            <person name="Wuyts J."/>
            <person name="Blaudez D."/>
            <person name="Buee M."/>
            <person name="Brokstein P."/>
            <person name="Canbaeck B."/>
            <person name="Cohen D."/>
            <person name="Courty P.E."/>
            <person name="Coutinho P.M."/>
            <person name="Delaruelle C."/>
            <person name="Detter J.C."/>
            <person name="Deveau A."/>
            <person name="DiFazio S."/>
            <person name="Duplessis S."/>
            <person name="Fraissinet-Tachet L."/>
            <person name="Lucic E."/>
            <person name="Frey-Klett P."/>
            <person name="Fourrey C."/>
            <person name="Feussner I."/>
            <person name="Gay G."/>
            <person name="Grimwood J."/>
            <person name="Hoegger P.J."/>
            <person name="Jain P."/>
            <person name="Kilaru S."/>
            <person name="Labbe J."/>
            <person name="Lin Y.C."/>
            <person name="Legue V."/>
            <person name="Le Tacon F."/>
            <person name="Marmeisse R."/>
            <person name="Melayah D."/>
            <person name="Montanini B."/>
            <person name="Muratet M."/>
            <person name="Nehls U."/>
            <person name="Niculita-Hirzel H."/>
            <person name="Oudot-Le Secq M.P."/>
            <person name="Peter M."/>
            <person name="Quesneville H."/>
            <person name="Rajashekar B."/>
            <person name="Reich M."/>
            <person name="Rouhier N."/>
            <person name="Schmutz J."/>
            <person name="Yin T."/>
            <person name="Chalot M."/>
            <person name="Henrissat B."/>
            <person name="Kuees U."/>
            <person name="Lucas S."/>
            <person name="Van de Peer Y."/>
            <person name="Podila G.K."/>
            <person name="Polle A."/>
            <person name="Pukkila P.J."/>
            <person name="Richardson P.M."/>
            <person name="Rouze P."/>
            <person name="Sanders I.R."/>
            <person name="Stajich J.E."/>
            <person name="Tunlid A."/>
            <person name="Tuskan G."/>
            <person name="Grigoriev I.V."/>
        </authorList>
    </citation>
    <scope>NUCLEOTIDE SEQUENCE [LARGE SCALE GENOMIC DNA]</scope>
    <source>
        <strain evidence="3">S238N-H82 / ATCC MYA-4686</strain>
    </source>
</reference>
<evidence type="ECO:0000313" key="2">
    <source>
        <dbReference type="EMBL" id="EDR00162.1"/>
    </source>
</evidence>
<evidence type="ECO:0000256" key="1">
    <source>
        <dbReference type="SAM" id="MobiDB-lite"/>
    </source>
</evidence>
<dbReference type="RefSeq" id="XP_001889219.1">
    <property type="nucleotide sequence ID" value="XM_001889184.1"/>
</dbReference>
<dbReference type="KEGG" id="lbc:LACBIDRAFT_314713"/>
<keyword evidence="3" id="KW-1185">Reference proteome</keyword>
<protein>
    <submittedName>
        <fullName evidence="2">Predicted protein</fullName>
    </submittedName>
</protein>
<dbReference type="GeneID" id="6084838"/>
<sequence length="65" mass="7583">MIHECRYIDTKCICLANVVGLKCQNSETDIYQTQREWTHGTNQREARSRRARSKGQFPQPGEGVW</sequence>
<dbReference type="AlphaFoldDB" id="B0DZ30"/>
<evidence type="ECO:0000313" key="3">
    <source>
        <dbReference type="Proteomes" id="UP000001194"/>
    </source>
</evidence>
<proteinExistence type="predicted"/>
<dbReference type="EMBL" id="DS547153">
    <property type="protein sequence ID" value="EDR00162.1"/>
    <property type="molecule type" value="Genomic_DNA"/>
</dbReference>
<dbReference type="OrthoDB" id="10326314at2759"/>
<dbReference type="HOGENOM" id="CLU_2886128_0_0_1"/>
<dbReference type="InParanoid" id="B0DZ30"/>